<keyword evidence="5 11" id="KW-0378">Hydrolase</keyword>
<evidence type="ECO:0000256" key="8">
    <source>
        <dbReference type="SAM" id="SignalP"/>
    </source>
</evidence>
<comment type="caution">
    <text evidence="11">The sequence shown here is derived from an EMBL/GenBank/DDBJ whole genome shotgun (WGS) entry which is preliminary data.</text>
</comment>
<dbReference type="InterPro" id="IPR000718">
    <property type="entry name" value="Peptidase_M13"/>
</dbReference>
<keyword evidence="3" id="KW-0645">Protease</keyword>
<dbReference type="GO" id="GO:0016485">
    <property type="term" value="P:protein processing"/>
    <property type="evidence" value="ECO:0007669"/>
    <property type="project" value="TreeGrafter"/>
</dbReference>
<evidence type="ECO:0000256" key="1">
    <source>
        <dbReference type="ARBA" id="ARBA00001947"/>
    </source>
</evidence>
<dbReference type="InterPro" id="IPR042089">
    <property type="entry name" value="Peptidase_M13_dom_2"/>
</dbReference>
<dbReference type="Gene3D" id="3.40.390.10">
    <property type="entry name" value="Collagenase (Catalytic Domain)"/>
    <property type="match status" value="1"/>
</dbReference>
<keyword evidence="6" id="KW-0862">Zinc</keyword>
<evidence type="ECO:0000256" key="5">
    <source>
        <dbReference type="ARBA" id="ARBA00022801"/>
    </source>
</evidence>
<dbReference type="EMBL" id="LZYZ01000001">
    <property type="protein sequence ID" value="OOM16695.1"/>
    <property type="molecule type" value="Genomic_DNA"/>
</dbReference>
<organism evidence="11 12">
    <name type="scientific">Clostridium saccharobutylicum</name>
    <dbReference type="NCBI Taxonomy" id="169679"/>
    <lineage>
        <taxon>Bacteria</taxon>
        <taxon>Bacillati</taxon>
        <taxon>Bacillota</taxon>
        <taxon>Clostridia</taxon>
        <taxon>Eubacteriales</taxon>
        <taxon>Clostridiaceae</taxon>
        <taxon>Clostridium</taxon>
    </lineage>
</organism>
<feature type="domain" description="Peptidase M13 N-terminal" evidence="10">
    <location>
        <begin position="54"/>
        <end position="435"/>
    </location>
</feature>
<evidence type="ECO:0000256" key="7">
    <source>
        <dbReference type="ARBA" id="ARBA00023049"/>
    </source>
</evidence>
<keyword evidence="7" id="KW-0482">Metalloprotease</keyword>
<dbReference type="Proteomes" id="UP000191154">
    <property type="component" value="Unassembled WGS sequence"/>
</dbReference>
<dbReference type="GO" id="GO:0046872">
    <property type="term" value="F:metal ion binding"/>
    <property type="evidence" value="ECO:0007669"/>
    <property type="project" value="UniProtKB-KW"/>
</dbReference>
<dbReference type="PANTHER" id="PTHR11733">
    <property type="entry name" value="ZINC METALLOPROTEASE FAMILY M13 NEPRILYSIN-RELATED"/>
    <property type="match status" value="1"/>
</dbReference>
<dbReference type="SUPFAM" id="SSF55486">
    <property type="entry name" value="Metalloproteases ('zincins'), catalytic domain"/>
    <property type="match status" value="1"/>
</dbReference>
<evidence type="ECO:0000256" key="4">
    <source>
        <dbReference type="ARBA" id="ARBA00022723"/>
    </source>
</evidence>
<dbReference type="PROSITE" id="PS51885">
    <property type="entry name" value="NEPRILYSIN"/>
    <property type="match status" value="1"/>
</dbReference>
<reference evidence="11 12" key="1">
    <citation type="submission" date="2016-05" db="EMBL/GenBank/DDBJ databases">
        <title>Microbial solvent formation.</title>
        <authorList>
            <person name="Poehlein A."/>
            <person name="Montoya Solano J.D."/>
            <person name="Flitsch S."/>
            <person name="Krabben P."/>
            <person name="Duerre P."/>
            <person name="Daniel R."/>
        </authorList>
    </citation>
    <scope>NUCLEOTIDE SEQUENCE [LARGE SCALE GENOMIC DNA]</scope>
    <source>
        <strain evidence="11 12">L1-8</strain>
    </source>
</reference>
<evidence type="ECO:0000259" key="10">
    <source>
        <dbReference type="Pfam" id="PF05649"/>
    </source>
</evidence>
<name>A0A1S8NJN9_CLOSA</name>
<accession>A0A1S8NJN9</accession>
<evidence type="ECO:0000259" key="9">
    <source>
        <dbReference type="Pfam" id="PF01431"/>
    </source>
</evidence>
<dbReference type="EC" id="3.4.24.-" evidence="11"/>
<dbReference type="Pfam" id="PF01431">
    <property type="entry name" value="Peptidase_M13"/>
    <property type="match status" value="1"/>
</dbReference>
<comment type="cofactor">
    <cofactor evidence="1">
        <name>Zn(2+)</name>
        <dbReference type="ChEBI" id="CHEBI:29105"/>
    </cofactor>
</comment>
<dbReference type="RefSeq" id="WP_077864373.1">
    <property type="nucleotide sequence ID" value="NZ_LZYZ01000001.1"/>
</dbReference>
<dbReference type="Pfam" id="PF05649">
    <property type="entry name" value="Peptidase_M13_N"/>
    <property type="match status" value="1"/>
</dbReference>
<evidence type="ECO:0000313" key="11">
    <source>
        <dbReference type="EMBL" id="OOM16695.1"/>
    </source>
</evidence>
<evidence type="ECO:0000256" key="6">
    <source>
        <dbReference type="ARBA" id="ARBA00022833"/>
    </source>
</evidence>
<dbReference type="Gene3D" id="1.10.1380.10">
    <property type="entry name" value="Neutral endopeptidase , domain2"/>
    <property type="match status" value="1"/>
</dbReference>
<dbReference type="STRING" id="169679.CSACC_43740"/>
<dbReference type="PANTHER" id="PTHR11733:SF167">
    <property type="entry name" value="FI17812P1-RELATED"/>
    <property type="match status" value="1"/>
</dbReference>
<evidence type="ECO:0000256" key="3">
    <source>
        <dbReference type="ARBA" id="ARBA00022670"/>
    </source>
</evidence>
<dbReference type="GO" id="GO:0005886">
    <property type="term" value="C:plasma membrane"/>
    <property type="evidence" value="ECO:0007669"/>
    <property type="project" value="TreeGrafter"/>
</dbReference>
<feature type="chain" id="PRO_5038970929" evidence="8">
    <location>
        <begin position="27"/>
        <end position="685"/>
    </location>
</feature>
<sequence length="685" mass="77857">MKKAKKIVAMATALIITLMMSPISYHKVFAAEQLSDQMATESITKNNKIGLRLQDDFYGAINNEWLSTTKIEQGKDEASVFQEVSDIVMKQKRDIINELLEKQNQYGENTDQKKIINIYNNTLDTEDREKEGIKPVQKNLDEIKNAKTIQDITNLWSNKEILNSTINFTVGRDAKDATMNVLYIEPTTISLGNSDEYNNPTESTAKTKALIQEYYNKILMLDGYTQEEAQSKVNDMFKFEGMIAKSMIGQKEELADSNIKKSIYNVYTLDQLNALAPNLDLTSVMTSLGIEKANKIILEQPKWLEGFNNLYTDENVPLIKNYLEILNLSNASEFLSEDFEKAGTEFNNKAAGIVGSRPKEEEAVSMVNGLMGMGLGRIYADKYVSQKTKDDVENITNEVIETYKSRINNLNWMSSETKKNAIEKLEKLDVKIGYPENWIDYSNVDIKSYKDGGSLYENAMTIYNFSRNEMFSRLNNPVDKKNDFFQPQTVNAFYNATNNSIMIPGGIIQGHFYDPNASRETNLGGIGAVIGHEISHAFDDNGAKYDADGNFKNWWTAEDYKEFEDKTQKVKDFYSKIEALPGKNINGALTVGENIADMGGVACMLDILGTMKNPDYKAFFESYATIWRQVATKEYEEYCLNVDAHSPNKFRVNAVLQQFEKFYETYGITQNDGMYVKPKDRVAIW</sequence>
<feature type="signal peptide" evidence="8">
    <location>
        <begin position="1"/>
        <end position="26"/>
    </location>
</feature>
<dbReference type="CDD" id="cd08662">
    <property type="entry name" value="M13"/>
    <property type="match status" value="1"/>
</dbReference>
<keyword evidence="8" id="KW-0732">Signal</keyword>
<dbReference type="InterPro" id="IPR008753">
    <property type="entry name" value="Peptidase_M13_N"/>
</dbReference>
<comment type="similarity">
    <text evidence="2">Belongs to the peptidase M13 family.</text>
</comment>
<evidence type="ECO:0000313" key="12">
    <source>
        <dbReference type="Proteomes" id="UP000191154"/>
    </source>
</evidence>
<dbReference type="PRINTS" id="PR00786">
    <property type="entry name" value="NEPRILYSIN"/>
</dbReference>
<keyword evidence="4" id="KW-0479">Metal-binding</keyword>
<proteinExistence type="inferred from homology"/>
<gene>
    <name evidence="11" type="primary">pepO_2</name>
    <name evidence="11" type="ORF">CLOSAC_09870</name>
</gene>
<dbReference type="InterPro" id="IPR024079">
    <property type="entry name" value="MetalloPept_cat_dom_sf"/>
</dbReference>
<dbReference type="AlphaFoldDB" id="A0A1S8NJN9"/>
<protein>
    <submittedName>
        <fullName evidence="11">Neutral endopeptidase</fullName>
        <ecNumber evidence="11">3.4.24.-</ecNumber>
    </submittedName>
</protein>
<dbReference type="InterPro" id="IPR018497">
    <property type="entry name" value="Peptidase_M13_C"/>
</dbReference>
<feature type="domain" description="Peptidase M13 C-terminal" evidence="9">
    <location>
        <begin position="491"/>
        <end position="682"/>
    </location>
</feature>
<dbReference type="GO" id="GO:0004222">
    <property type="term" value="F:metalloendopeptidase activity"/>
    <property type="evidence" value="ECO:0007669"/>
    <property type="project" value="InterPro"/>
</dbReference>
<evidence type="ECO:0000256" key="2">
    <source>
        <dbReference type="ARBA" id="ARBA00007357"/>
    </source>
</evidence>